<keyword evidence="10 16" id="KW-0479">Metal-binding</keyword>
<dbReference type="Gene3D" id="1.10.630.10">
    <property type="entry name" value="Cytochrome P450"/>
    <property type="match status" value="1"/>
</dbReference>
<comment type="subcellular location">
    <subcellularLocation>
        <location evidence="2">Membrane</location>
        <topology evidence="2">Multi-pass membrane protein</topology>
    </subcellularLocation>
    <subcellularLocation>
        <location evidence="3">Membrane</location>
        <topology evidence="3">Single-pass membrane protein</topology>
    </subcellularLocation>
    <subcellularLocation>
        <location evidence="4">Secreted</location>
    </subcellularLocation>
</comment>
<sequence length="966" mass="108969">MGIKYGKYCGVGWTGCPGEEPCDDLDGCCKTHDECVGKRGVTNVKCHEKFKRCMQKVEKSGREGFSSVCPYGVAVPTMVQGMDLAILFSRRTSPKNIDLYFTSVSTVTDSSMATLEMETFSNSQLLFMTFFMFVGGEIFSSLPQLYFRLAKLKKGRRIRESQNEFQLKEIVPDEKTEEQTTIVGGGSSKIVEMKSIECLAFLVTFYVIFFNLLGFLAVLTYLKVVKSAEDVLRIKGLNAKTFSVFTAVSTFTNCGFIPTNESMAVFREDSGLLLILIVQTLMGNTLYPVFLRILIWVLEKITGKTELVYLLRNSGGNIGYTHLMSRERCFYLLITAVGFIGVQFAVYCWLEWKSVGGSFYRKIVGSLFQVVNSRHTGESVVDLSTLNTAVLVLIILMMYLPPYTSYLPTSKQEEEEDGKMKKNLVFSQPIYLTIFIILVCITEKRSIKNDPLNFNLLSIALEVISAYGNVGFSMGYSCGRRINLRDGCIDGYFGFVGKWSYAGKLLLILSKKSSSSETATGGHLPPGSSGWPIIGESLTLLYDAWRGHPEKFFFDRIAKYSSPVFRTNLFGQRVVVFFGTAGNKYLFSHENKTVQSWLMPSYDKLFPSTANISAVEEGLRLRKLLPGYVKPEALSGYVGIMDEIANRYFKECWEGKGNVVVHAAMKNITFWIASRVFLSIEDPVEMADFWEPFDAVNDGVVAIPIDLPGTAFNKAMKASKHIRNELVSIIRRRKALMLEGTAAPPHDILSHMLLTADDNGKLMEDMEIATKILGILVAGQDTTSTITTFVVKFLAEYPQVYDAVYEEQMEILKWKKEGELLKWEDVQKMKYTWNVACEAFRLYPPVQGGFREAIADFSFNGFHIPKGWKIYWSTNSTHRNPEYYPDPERFDPMRFDGRGVEPYSFIPFGGGPRMCPGKEYARLKILVIIHNMVKRFGWEKVVADEKVNINPFPSPAKGLPIRLIPH</sequence>
<dbReference type="InterPro" id="IPR051143">
    <property type="entry name" value="TrkH_K-transport"/>
</dbReference>
<dbReference type="PROSITE" id="PS00118">
    <property type="entry name" value="PA2_HIS"/>
    <property type="match status" value="1"/>
</dbReference>
<feature type="transmembrane region" description="Helical" evidence="17">
    <location>
        <begin position="125"/>
        <end position="147"/>
    </location>
</feature>
<dbReference type="InterPro" id="IPR036396">
    <property type="entry name" value="Cyt_P450_sf"/>
</dbReference>
<dbReference type="InterPro" id="IPR017972">
    <property type="entry name" value="Cyt_P450_CS"/>
</dbReference>
<dbReference type="Proteomes" id="UP000015453">
    <property type="component" value="Unassembled WGS sequence"/>
</dbReference>
<feature type="transmembrane region" description="Helical" evidence="17">
    <location>
        <begin position="198"/>
        <end position="222"/>
    </location>
</feature>
<dbReference type="FunFam" id="1.10.630.10:FF:000022">
    <property type="entry name" value="Taxadiene 5-alpha hydroxylase"/>
    <property type="match status" value="1"/>
</dbReference>
<dbReference type="OrthoDB" id="1372046at2759"/>
<evidence type="ECO:0000256" key="16">
    <source>
        <dbReference type="PIRSR" id="PIRSR602401-1"/>
    </source>
</evidence>
<keyword evidence="19" id="KW-1185">Reference proteome</keyword>
<dbReference type="GO" id="GO:0016712">
    <property type="term" value="F:oxidoreductase activity, acting on paired donors, with incorporation or reduction of molecular oxygen, reduced flavin or flavoprotein as one donor, and incorporation of one atom of oxygen"/>
    <property type="evidence" value="ECO:0007669"/>
    <property type="project" value="UniProtKB-ARBA"/>
</dbReference>
<evidence type="ECO:0000256" key="3">
    <source>
        <dbReference type="ARBA" id="ARBA00004167"/>
    </source>
</evidence>
<evidence type="ECO:0000256" key="6">
    <source>
        <dbReference type="ARBA" id="ARBA00010864"/>
    </source>
</evidence>
<feature type="transmembrane region" description="Helical" evidence="17">
    <location>
        <begin position="242"/>
        <end position="259"/>
    </location>
</feature>
<protein>
    <submittedName>
        <fullName evidence="18">Uncharacterized protein</fullName>
    </submittedName>
</protein>
<evidence type="ECO:0000256" key="13">
    <source>
        <dbReference type="ARBA" id="ARBA00023004"/>
    </source>
</evidence>
<evidence type="ECO:0000256" key="17">
    <source>
        <dbReference type="SAM" id="Phobius"/>
    </source>
</evidence>
<proteinExistence type="inferred from homology"/>
<keyword evidence="16" id="KW-0349">Heme</keyword>
<dbReference type="GO" id="GO:0008324">
    <property type="term" value="F:monoatomic cation transmembrane transporter activity"/>
    <property type="evidence" value="ECO:0007669"/>
    <property type="project" value="InterPro"/>
</dbReference>
<dbReference type="GO" id="GO:0005576">
    <property type="term" value="C:extracellular region"/>
    <property type="evidence" value="ECO:0007669"/>
    <property type="project" value="UniProtKB-SubCell"/>
</dbReference>
<keyword evidence="14" id="KW-0406">Ion transport</keyword>
<evidence type="ECO:0000256" key="14">
    <source>
        <dbReference type="ARBA" id="ARBA00023065"/>
    </source>
</evidence>
<evidence type="ECO:0000256" key="10">
    <source>
        <dbReference type="ARBA" id="ARBA00022723"/>
    </source>
</evidence>
<dbReference type="InterPro" id="IPR003445">
    <property type="entry name" value="Cat_transpt"/>
</dbReference>
<accession>S8DUN6</accession>
<dbReference type="InterPro" id="IPR002401">
    <property type="entry name" value="Cyt_P450_E_grp-I"/>
</dbReference>
<dbReference type="SUPFAM" id="SSF48264">
    <property type="entry name" value="Cytochrome P450"/>
    <property type="match status" value="1"/>
</dbReference>
<keyword evidence="15 17" id="KW-0472">Membrane</keyword>
<evidence type="ECO:0000313" key="19">
    <source>
        <dbReference type="Proteomes" id="UP000015453"/>
    </source>
</evidence>
<name>S8DUN6_9LAMI</name>
<dbReference type="GO" id="GO:0020037">
    <property type="term" value="F:heme binding"/>
    <property type="evidence" value="ECO:0007669"/>
    <property type="project" value="InterPro"/>
</dbReference>
<dbReference type="InterPro" id="IPR001128">
    <property type="entry name" value="Cyt_P450"/>
</dbReference>
<dbReference type="CDD" id="cd11043">
    <property type="entry name" value="CYP90-like"/>
    <property type="match status" value="1"/>
</dbReference>
<evidence type="ECO:0000256" key="15">
    <source>
        <dbReference type="ARBA" id="ARBA00023136"/>
    </source>
</evidence>
<keyword evidence="13 16" id="KW-0408">Iron</keyword>
<dbReference type="Gene3D" id="1.20.90.10">
    <property type="entry name" value="Phospholipase A2 domain"/>
    <property type="match status" value="1"/>
</dbReference>
<keyword evidence="12" id="KW-0560">Oxidoreductase</keyword>
<dbReference type="Pfam" id="PF00067">
    <property type="entry name" value="p450"/>
    <property type="match status" value="1"/>
</dbReference>
<feature type="binding site" description="axial binding residue" evidence="16">
    <location>
        <position position="915"/>
    </location>
    <ligand>
        <name>heme</name>
        <dbReference type="ChEBI" id="CHEBI:30413"/>
    </ligand>
    <ligandPart>
        <name>Fe</name>
        <dbReference type="ChEBI" id="CHEBI:18248"/>
    </ligandPart>
</feature>
<comment type="caution">
    <text evidence="18">The sequence shown here is derived from an EMBL/GenBank/DDBJ whole genome shotgun (WGS) entry which is preliminary data.</text>
</comment>
<dbReference type="GO" id="GO:0005506">
    <property type="term" value="F:iron ion binding"/>
    <property type="evidence" value="ECO:0007669"/>
    <property type="project" value="InterPro"/>
</dbReference>
<dbReference type="SUPFAM" id="SSF48619">
    <property type="entry name" value="Phospholipase A2, PLA2"/>
    <property type="match status" value="1"/>
</dbReference>
<organism evidence="18 19">
    <name type="scientific">Genlisea aurea</name>
    <dbReference type="NCBI Taxonomy" id="192259"/>
    <lineage>
        <taxon>Eukaryota</taxon>
        <taxon>Viridiplantae</taxon>
        <taxon>Streptophyta</taxon>
        <taxon>Embryophyta</taxon>
        <taxon>Tracheophyta</taxon>
        <taxon>Spermatophyta</taxon>
        <taxon>Magnoliopsida</taxon>
        <taxon>eudicotyledons</taxon>
        <taxon>Gunneridae</taxon>
        <taxon>Pentapetalae</taxon>
        <taxon>asterids</taxon>
        <taxon>lamiids</taxon>
        <taxon>Lamiales</taxon>
        <taxon>Lentibulariaceae</taxon>
        <taxon>Genlisea</taxon>
    </lineage>
</organism>
<evidence type="ECO:0000256" key="1">
    <source>
        <dbReference type="ARBA" id="ARBA00001971"/>
    </source>
</evidence>
<feature type="transmembrane region" description="Helical" evidence="17">
    <location>
        <begin position="271"/>
        <end position="298"/>
    </location>
</feature>
<evidence type="ECO:0000256" key="12">
    <source>
        <dbReference type="ARBA" id="ARBA00023002"/>
    </source>
</evidence>
<evidence type="ECO:0000313" key="18">
    <source>
        <dbReference type="EMBL" id="EPS63622.1"/>
    </source>
</evidence>
<reference evidence="18 19" key="1">
    <citation type="journal article" date="2013" name="BMC Genomics">
        <title>The miniature genome of a carnivorous plant Genlisea aurea contains a low number of genes and short non-coding sequences.</title>
        <authorList>
            <person name="Leushkin E.V."/>
            <person name="Sutormin R.A."/>
            <person name="Nabieva E.R."/>
            <person name="Penin A.A."/>
            <person name="Kondrashov A.S."/>
            <person name="Logacheva M.D."/>
        </authorList>
    </citation>
    <scope>NUCLEOTIDE SEQUENCE [LARGE SCALE GENOMIC DNA]</scope>
</reference>
<dbReference type="InterPro" id="IPR036444">
    <property type="entry name" value="PLipase_A2_dom_sf"/>
</dbReference>
<comment type="similarity">
    <text evidence="5">Belongs to the cytochrome P450 family.</text>
</comment>
<evidence type="ECO:0000256" key="8">
    <source>
        <dbReference type="ARBA" id="ARBA00022525"/>
    </source>
</evidence>
<evidence type="ECO:0000256" key="5">
    <source>
        <dbReference type="ARBA" id="ARBA00010617"/>
    </source>
</evidence>
<feature type="transmembrane region" description="Helical" evidence="17">
    <location>
        <begin position="424"/>
        <end position="442"/>
    </location>
</feature>
<dbReference type="EMBL" id="AUSU01005360">
    <property type="protein sequence ID" value="EPS63622.1"/>
    <property type="molecule type" value="Genomic_DNA"/>
</dbReference>
<comment type="similarity">
    <text evidence="6">Belongs to the TrkH potassium transport family. HKT (TC 2.A.38.3) subfamily.</text>
</comment>
<feature type="transmembrane region" description="Helical" evidence="17">
    <location>
        <begin position="383"/>
        <end position="404"/>
    </location>
</feature>
<evidence type="ECO:0000256" key="2">
    <source>
        <dbReference type="ARBA" id="ARBA00004141"/>
    </source>
</evidence>
<keyword evidence="11 17" id="KW-1133">Transmembrane helix</keyword>
<dbReference type="GO" id="GO:0030001">
    <property type="term" value="P:metal ion transport"/>
    <property type="evidence" value="ECO:0007669"/>
    <property type="project" value="UniProtKB-ARBA"/>
</dbReference>
<evidence type="ECO:0000256" key="4">
    <source>
        <dbReference type="ARBA" id="ARBA00004613"/>
    </source>
</evidence>
<dbReference type="GO" id="GO:0004623">
    <property type="term" value="F:phospholipase A2 activity"/>
    <property type="evidence" value="ECO:0007669"/>
    <property type="project" value="InterPro"/>
</dbReference>
<dbReference type="PROSITE" id="PS00086">
    <property type="entry name" value="CYTOCHROME_P450"/>
    <property type="match status" value="1"/>
</dbReference>
<dbReference type="GO" id="GO:0050482">
    <property type="term" value="P:arachidonate secretion"/>
    <property type="evidence" value="ECO:0007669"/>
    <property type="project" value="InterPro"/>
</dbReference>
<keyword evidence="9 17" id="KW-0812">Transmembrane</keyword>
<dbReference type="Pfam" id="PF02386">
    <property type="entry name" value="TrkH"/>
    <property type="match status" value="1"/>
</dbReference>
<keyword evidence="7" id="KW-0813">Transport</keyword>
<feature type="transmembrane region" description="Helical" evidence="17">
    <location>
        <begin position="330"/>
        <end position="352"/>
    </location>
</feature>
<dbReference type="AlphaFoldDB" id="S8DUN6"/>
<keyword evidence="8" id="KW-0964">Secreted</keyword>
<gene>
    <name evidence="18" type="ORF">M569_11162</name>
</gene>
<evidence type="ECO:0000256" key="9">
    <source>
        <dbReference type="ARBA" id="ARBA00022692"/>
    </source>
</evidence>
<evidence type="ECO:0000256" key="11">
    <source>
        <dbReference type="ARBA" id="ARBA00022989"/>
    </source>
</evidence>
<dbReference type="PANTHER" id="PTHR31064">
    <property type="entry name" value="POTASSIUM TRANSPORT PROTEIN DDB_G0292412-RELATED"/>
    <property type="match status" value="1"/>
</dbReference>
<dbReference type="InterPro" id="IPR033113">
    <property type="entry name" value="PLA2_histidine"/>
</dbReference>
<evidence type="ECO:0000256" key="7">
    <source>
        <dbReference type="ARBA" id="ARBA00022448"/>
    </source>
</evidence>
<dbReference type="GO" id="GO:0005886">
    <property type="term" value="C:plasma membrane"/>
    <property type="evidence" value="ECO:0007669"/>
    <property type="project" value="TreeGrafter"/>
</dbReference>
<comment type="cofactor">
    <cofactor evidence="1 16">
        <name>heme</name>
        <dbReference type="ChEBI" id="CHEBI:30413"/>
    </cofactor>
</comment>
<dbReference type="GO" id="GO:0006644">
    <property type="term" value="P:phospholipid metabolic process"/>
    <property type="evidence" value="ECO:0007669"/>
    <property type="project" value="InterPro"/>
</dbReference>
<feature type="transmembrane region" description="Helical" evidence="17">
    <location>
        <begin position="454"/>
        <end position="476"/>
    </location>
</feature>
<dbReference type="PRINTS" id="PR00385">
    <property type="entry name" value="P450"/>
</dbReference>
<dbReference type="PANTHER" id="PTHR31064:SF38">
    <property type="entry name" value="CATION TRANSPORTER HKT1_4-RELATED"/>
    <property type="match status" value="1"/>
</dbReference>
<dbReference type="PRINTS" id="PR00463">
    <property type="entry name" value="EP450I"/>
</dbReference>